<reference evidence="1" key="1">
    <citation type="submission" date="2020-08" db="EMBL/GenBank/DDBJ databases">
        <title>Multicomponent nature underlies the extraordinary mechanical properties of spider dragline silk.</title>
        <authorList>
            <person name="Kono N."/>
            <person name="Nakamura H."/>
            <person name="Mori M."/>
            <person name="Yoshida Y."/>
            <person name="Ohtoshi R."/>
            <person name="Malay A.D."/>
            <person name="Moran D.A.P."/>
            <person name="Tomita M."/>
            <person name="Numata K."/>
            <person name="Arakawa K."/>
        </authorList>
    </citation>
    <scope>NUCLEOTIDE SEQUENCE</scope>
</reference>
<name>A0A8X6NT01_NEPPI</name>
<dbReference type="Proteomes" id="UP000887013">
    <property type="component" value="Unassembled WGS sequence"/>
</dbReference>
<evidence type="ECO:0000313" key="1">
    <source>
        <dbReference type="EMBL" id="GFT29938.1"/>
    </source>
</evidence>
<proteinExistence type="predicted"/>
<keyword evidence="2" id="KW-1185">Reference proteome</keyword>
<dbReference type="PANTHER" id="PTHR45913:SF5">
    <property type="entry name" value="GENERAL TRANSCRIPTION FACTOR II-I REPEAT DOMAIN-CONTAINING PROTEIN 2A-LIKE PROTEIN"/>
    <property type="match status" value="1"/>
</dbReference>
<dbReference type="PANTHER" id="PTHR45913">
    <property type="entry name" value="EPM2A-INTERACTING PROTEIN 1"/>
    <property type="match status" value="1"/>
</dbReference>
<organism evidence="1 2">
    <name type="scientific">Nephila pilipes</name>
    <name type="common">Giant wood spider</name>
    <name type="synonym">Nephila maculata</name>
    <dbReference type="NCBI Taxonomy" id="299642"/>
    <lineage>
        <taxon>Eukaryota</taxon>
        <taxon>Metazoa</taxon>
        <taxon>Ecdysozoa</taxon>
        <taxon>Arthropoda</taxon>
        <taxon>Chelicerata</taxon>
        <taxon>Arachnida</taxon>
        <taxon>Araneae</taxon>
        <taxon>Araneomorphae</taxon>
        <taxon>Entelegynae</taxon>
        <taxon>Araneoidea</taxon>
        <taxon>Nephilidae</taxon>
        <taxon>Nephila</taxon>
    </lineage>
</organism>
<dbReference type="AlphaFoldDB" id="A0A8X6NT01"/>
<sequence length="81" mass="9418">MNDVKKGLVGLVKQMCIEKNIPQPMFLYCVIHEQALCDKYVNISSVLNPVVKMTNLIRSLRLNHRQFRDILKDIDTESQDD</sequence>
<accession>A0A8X6NT01</accession>
<dbReference type="OrthoDB" id="1101576at2759"/>
<protein>
    <submittedName>
        <fullName evidence="1">Uncharacterized protein</fullName>
    </submittedName>
</protein>
<gene>
    <name evidence="1" type="ORF">NPIL_361371</name>
</gene>
<dbReference type="EMBL" id="BMAW01012674">
    <property type="protein sequence ID" value="GFT29938.1"/>
    <property type="molecule type" value="Genomic_DNA"/>
</dbReference>
<evidence type="ECO:0000313" key="2">
    <source>
        <dbReference type="Proteomes" id="UP000887013"/>
    </source>
</evidence>
<comment type="caution">
    <text evidence="1">The sequence shown here is derived from an EMBL/GenBank/DDBJ whole genome shotgun (WGS) entry which is preliminary data.</text>
</comment>